<reference evidence="1" key="1">
    <citation type="journal article" date="2014" name="Front. Microbiol.">
        <title>High frequency of phylogenetically diverse reductive dehalogenase-homologous genes in deep subseafloor sedimentary metagenomes.</title>
        <authorList>
            <person name="Kawai M."/>
            <person name="Futagami T."/>
            <person name="Toyoda A."/>
            <person name="Takaki Y."/>
            <person name="Nishi S."/>
            <person name="Hori S."/>
            <person name="Arai W."/>
            <person name="Tsubouchi T."/>
            <person name="Morono Y."/>
            <person name="Uchiyama I."/>
            <person name="Ito T."/>
            <person name="Fujiyama A."/>
            <person name="Inagaki F."/>
            <person name="Takami H."/>
        </authorList>
    </citation>
    <scope>NUCLEOTIDE SEQUENCE</scope>
    <source>
        <strain evidence="1">Expedition CK06-06</strain>
    </source>
</reference>
<evidence type="ECO:0008006" key="2">
    <source>
        <dbReference type="Google" id="ProtNLM"/>
    </source>
</evidence>
<comment type="caution">
    <text evidence="1">The sequence shown here is derived from an EMBL/GenBank/DDBJ whole genome shotgun (WGS) entry which is preliminary data.</text>
</comment>
<organism evidence="1">
    <name type="scientific">marine sediment metagenome</name>
    <dbReference type="NCBI Taxonomy" id="412755"/>
    <lineage>
        <taxon>unclassified sequences</taxon>
        <taxon>metagenomes</taxon>
        <taxon>ecological metagenomes</taxon>
    </lineage>
</organism>
<accession>X0ZXV1</accession>
<protein>
    <recommendedName>
        <fullName evidence="2">DUF4143 domain-containing protein</fullName>
    </recommendedName>
</protein>
<evidence type="ECO:0000313" key="1">
    <source>
        <dbReference type="EMBL" id="GAG65298.1"/>
    </source>
</evidence>
<sequence>MLLNSLVGYEIGTWRYAPKSDNETGVQIDLLLDRDDGIINIIEIKLANKPYRITKQYASSLGDKIDVFKEHLSTDKTIFLTLVTLHGILPNKYSDQLVDNDVTFDDLI</sequence>
<proteinExistence type="predicted"/>
<dbReference type="AlphaFoldDB" id="X0ZXV1"/>
<gene>
    <name evidence="1" type="ORF">S01H4_17866</name>
</gene>
<dbReference type="EMBL" id="BART01007890">
    <property type="protein sequence ID" value="GAG65298.1"/>
    <property type="molecule type" value="Genomic_DNA"/>
</dbReference>
<name>X0ZXV1_9ZZZZ</name>